<evidence type="ECO:0000256" key="9">
    <source>
        <dbReference type="ARBA" id="ARBA00023098"/>
    </source>
</evidence>
<comment type="similarity">
    <text evidence="4 11">Belongs to the acyl-CoA oxidase family.</text>
</comment>
<dbReference type="Pfam" id="PF02770">
    <property type="entry name" value="Acyl-CoA_dh_M"/>
    <property type="match status" value="1"/>
</dbReference>
<dbReference type="Proteomes" id="UP000838756">
    <property type="component" value="Unassembled WGS sequence"/>
</dbReference>
<dbReference type="Gene3D" id="1.20.140.10">
    <property type="entry name" value="Butyryl-CoA Dehydrogenase, subunit A, domain 3"/>
    <property type="match status" value="2"/>
</dbReference>
<dbReference type="GO" id="GO:0003997">
    <property type="term" value="F:acyl-CoA oxidase activity"/>
    <property type="evidence" value="ECO:0007669"/>
    <property type="project" value="InterPro"/>
</dbReference>
<evidence type="ECO:0000259" key="17">
    <source>
        <dbReference type="Pfam" id="PF22924"/>
    </source>
</evidence>
<sequence length="666" mass="75758">MSKKINEDLLKERKKCTFDMQELTHVIDCGEQNTMKRKFIDDYILNIKELWDDVPEEYLSHKERYENAIRKAFIILRCLREFNSSSMQVSEHRTPTNIYSIQDGIFRNVNPLLIHVGLFWSAIAAQASADQQAEWLKADSKMIGTYAQTELGHGSHLRGIETTATFDPETDEFVLNTPKLTSYKWWPGGLGKTANSCLVMAQLCINGTCHGLHIFLVQIRDYDTHEPLPGIKVGEIGPKMGFNTADNGFLGFDNCRIPRSNMLMKNVQVLRDGTYVKPKHNKLAYGSMVLTRVMLITDLANQLSRAATIAVRYSAVRHQSQIKSDEPECQILDYVSQQHKLFICLASSHAFRVVGLWMWNTHRMVTADIHQGNMEQLPELHSLACCLKAVCSRDATSLVEQCRLACGGHGYLLSSNLPQIYNYTAAAITYEGEYTVLMLQTARYLMKSWKNALEHEPLPANVAFLGAYIKRNYEQWQSSPEGIINGFKDIAAGKIKTSYDTLQRHLRNGLDPEEAWNLSSIQLTDASEVYTRSLLCELFWRDTKQTCNTVSINLAVVLEQLGELYLVYWALEKHGDLLLYSTISRNDIELLQSRYGELLALIRPNAVGLVDAFDIRDEVLSSTLGAYDGRVYERMMEEASKSPLNAEVVNESFRKYIRPVLLKNKM</sequence>
<dbReference type="PIRSF" id="PIRSF000168">
    <property type="entry name" value="Acyl-CoA_oxidase"/>
    <property type="match status" value="1"/>
</dbReference>
<organism evidence="18 19">
    <name type="scientific">Pararge aegeria aegeria</name>
    <dbReference type="NCBI Taxonomy" id="348720"/>
    <lineage>
        <taxon>Eukaryota</taxon>
        <taxon>Metazoa</taxon>
        <taxon>Ecdysozoa</taxon>
        <taxon>Arthropoda</taxon>
        <taxon>Hexapoda</taxon>
        <taxon>Insecta</taxon>
        <taxon>Pterygota</taxon>
        <taxon>Neoptera</taxon>
        <taxon>Endopterygota</taxon>
        <taxon>Lepidoptera</taxon>
        <taxon>Glossata</taxon>
        <taxon>Ditrysia</taxon>
        <taxon>Papilionoidea</taxon>
        <taxon>Nymphalidae</taxon>
        <taxon>Satyrinae</taxon>
        <taxon>Satyrini</taxon>
        <taxon>Parargina</taxon>
        <taxon>Pararge</taxon>
    </lineage>
</organism>
<evidence type="ECO:0000313" key="19">
    <source>
        <dbReference type="Proteomes" id="UP000838756"/>
    </source>
</evidence>
<evidence type="ECO:0000256" key="1">
    <source>
        <dbReference type="ARBA" id="ARBA00001974"/>
    </source>
</evidence>
<dbReference type="InterPro" id="IPR009100">
    <property type="entry name" value="AcylCoA_DH/oxidase_NM_dom_sf"/>
</dbReference>
<feature type="binding site" evidence="13">
    <location>
        <position position="188"/>
    </location>
    <ligand>
        <name>FAD</name>
        <dbReference type="ChEBI" id="CHEBI:57692"/>
    </ligand>
</feature>
<evidence type="ECO:0000256" key="2">
    <source>
        <dbReference type="ARBA" id="ARBA00004275"/>
    </source>
</evidence>
<feature type="domain" description="Acyl-CoA oxidase C-terminal" evidence="14">
    <location>
        <begin position="480"/>
        <end position="661"/>
    </location>
</feature>
<dbReference type="GO" id="GO:0055088">
    <property type="term" value="P:lipid homeostasis"/>
    <property type="evidence" value="ECO:0007669"/>
    <property type="project" value="TreeGrafter"/>
</dbReference>
<dbReference type="Gene3D" id="2.40.110.10">
    <property type="entry name" value="Butyryl-CoA Dehydrogenase, subunit A, domain 2"/>
    <property type="match status" value="1"/>
</dbReference>
<dbReference type="Gene3D" id="1.10.540.10">
    <property type="entry name" value="Acyl-CoA dehydrogenase/oxidase, N-terminal domain"/>
    <property type="match status" value="1"/>
</dbReference>
<evidence type="ECO:0000256" key="4">
    <source>
        <dbReference type="ARBA" id="ARBA00006288"/>
    </source>
</evidence>
<dbReference type="Pfam" id="PF14749">
    <property type="entry name" value="Acyl-CoA_ox_N"/>
    <property type="match status" value="1"/>
</dbReference>
<dbReference type="Pfam" id="PF01756">
    <property type="entry name" value="ACOX"/>
    <property type="match status" value="1"/>
</dbReference>
<feature type="binding site" evidence="13">
    <location>
        <position position="149"/>
    </location>
    <ligand>
        <name>FAD</name>
        <dbReference type="ChEBI" id="CHEBI:57692"/>
    </ligand>
</feature>
<keyword evidence="9" id="KW-0443">Lipid metabolism</keyword>
<evidence type="ECO:0000256" key="12">
    <source>
        <dbReference type="PIRSR" id="PIRSR000168-1"/>
    </source>
</evidence>
<reference evidence="18" key="1">
    <citation type="submission" date="2022-03" db="EMBL/GenBank/DDBJ databases">
        <authorList>
            <person name="Lindestad O."/>
        </authorList>
    </citation>
    <scope>NUCLEOTIDE SEQUENCE</scope>
</reference>
<comment type="pathway">
    <text evidence="3">Lipid metabolism; peroxisomal fatty acid beta-oxidation.</text>
</comment>
<dbReference type="PANTHER" id="PTHR10909">
    <property type="entry name" value="ELECTRON TRANSPORT OXIDOREDUCTASE"/>
    <property type="match status" value="1"/>
</dbReference>
<evidence type="ECO:0000256" key="13">
    <source>
        <dbReference type="PIRSR" id="PIRSR000168-2"/>
    </source>
</evidence>
<dbReference type="GO" id="GO:0005504">
    <property type="term" value="F:fatty acid binding"/>
    <property type="evidence" value="ECO:0007669"/>
    <property type="project" value="TreeGrafter"/>
</dbReference>
<evidence type="ECO:0000256" key="3">
    <source>
        <dbReference type="ARBA" id="ARBA00004846"/>
    </source>
</evidence>
<evidence type="ECO:0000259" key="15">
    <source>
        <dbReference type="Pfam" id="PF02770"/>
    </source>
</evidence>
<keyword evidence="7" id="KW-0276">Fatty acid metabolism</keyword>
<proteinExistence type="inferred from homology"/>
<keyword evidence="5 11" id="KW-0285">Flavoprotein</keyword>
<feature type="active site" description="Proton acceptor" evidence="12">
    <location>
        <position position="431"/>
    </location>
</feature>
<feature type="domain" description="Acyl-CoA oxidase/dehydrogenase middle" evidence="15">
    <location>
        <begin position="146"/>
        <end position="255"/>
    </location>
</feature>
<dbReference type="SUPFAM" id="SSF47203">
    <property type="entry name" value="Acyl-CoA dehydrogenase C-terminal domain-like"/>
    <property type="match status" value="2"/>
</dbReference>
<dbReference type="InterPro" id="IPR036250">
    <property type="entry name" value="AcylCo_DH-like_C"/>
</dbReference>
<evidence type="ECO:0000256" key="6">
    <source>
        <dbReference type="ARBA" id="ARBA00022827"/>
    </source>
</evidence>
<dbReference type="InterPro" id="IPR046373">
    <property type="entry name" value="Acyl-CoA_Oxase/DH_mid-dom_sf"/>
</dbReference>
<evidence type="ECO:0000256" key="5">
    <source>
        <dbReference type="ARBA" id="ARBA00022630"/>
    </source>
</evidence>
<dbReference type="PANTHER" id="PTHR10909:SF250">
    <property type="entry name" value="PEROXISOMAL ACYL-COENZYME A OXIDASE 1"/>
    <property type="match status" value="1"/>
</dbReference>
<evidence type="ECO:0000256" key="8">
    <source>
        <dbReference type="ARBA" id="ARBA00023002"/>
    </source>
</evidence>
<dbReference type="InterPro" id="IPR037069">
    <property type="entry name" value="AcylCoA_DH/ox_N_sf"/>
</dbReference>
<dbReference type="FunFam" id="1.20.140.10:FF:000013">
    <property type="entry name" value="Acyl-coenzyme A oxidase"/>
    <property type="match status" value="1"/>
</dbReference>
<evidence type="ECO:0000256" key="11">
    <source>
        <dbReference type="PIRNR" id="PIRNR000168"/>
    </source>
</evidence>
<dbReference type="SUPFAM" id="SSF56645">
    <property type="entry name" value="Acyl-CoA dehydrogenase NM domain-like"/>
    <property type="match status" value="1"/>
</dbReference>
<evidence type="ECO:0000259" key="14">
    <source>
        <dbReference type="Pfam" id="PF01756"/>
    </source>
</evidence>
<dbReference type="GO" id="GO:0033540">
    <property type="term" value="P:fatty acid beta-oxidation using acyl-CoA oxidase"/>
    <property type="evidence" value="ECO:0007669"/>
    <property type="project" value="TreeGrafter"/>
</dbReference>
<comment type="caution">
    <text evidence="18">The sequence shown here is derived from an EMBL/GenBank/DDBJ whole genome shotgun (WGS) entry which is preliminary data.</text>
</comment>
<dbReference type="OrthoDB" id="538336at2759"/>
<name>A0A8S4SI03_9NEOP</name>
<comment type="cofactor">
    <cofactor evidence="1">
        <name>FAD</name>
        <dbReference type="ChEBI" id="CHEBI:57692"/>
    </cofactor>
</comment>
<dbReference type="FunFam" id="2.40.110.10:FF:000003">
    <property type="entry name" value="Acyl-coenzyme A oxidase"/>
    <property type="match status" value="1"/>
</dbReference>
<dbReference type="Pfam" id="PF22924">
    <property type="entry name" value="ACOX_C_alpha1"/>
    <property type="match status" value="1"/>
</dbReference>
<keyword evidence="6 11" id="KW-0274">FAD</keyword>
<protein>
    <recommendedName>
        <fullName evidence="11">Acyl-coenzyme A oxidase</fullName>
    </recommendedName>
</protein>
<feature type="domain" description="Acyl-coenzyme A oxidase N-terminal" evidence="16">
    <location>
        <begin position="19"/>
        <end position="137"/>
    </location>
</feature>
<dbReference type="InterPro" id="IPR012258">
    <property type="entry name" value="Acyl-CoA_oxidase"/>
</dbReference>
<evidence type="ECO:0000259" key="16">
    <source>
        <dbReference type="Pfam" id="PF14749"/>
    </source>
</evidence>
<keyword evidence="19" id="KW-1185">Reference proteome</keyword>
<dbReference type="InterPro" id="IPR055060">
    <property type="entry name" value="ACOX_C_alpha1"/>
</dbReference>
<dbReference type="InterPro" id="IPR002655">
    <property type="entry name" value="Acyl-CoA_oxidase_C"/>
</dbReference>
<dbReference type="GO" id="GO:0071949">
    <property type="term" value="F:FAD binding"/>
    <property type="evidence" value="ECO:0007669"/>
    <property type="project" value="InterPro"/>
</dbReference>
<keyword evidence="10" id="KW-0576">Peroxisome</keyword>
<dbReference type="InterPro" id="IPR029320">
    <property type="entry name" value="Acyl-CoA_ox_N"/>
</dbReference>
<evidence type="ECO:0000313" key="18">
    <source>
        <dbReference type="EMBL" id="CAH2262988.1"/>
    </source>
</evidence>
<evidence type="ECO:0000256" key="7">
    <source>
        <dbReference type="ARBA" id="ARBA00022832"/>
    </source>
</evidence>
<gene>
    <name evidence="18" type="primary">jg18691</name>
    <name evidence="18" type="ORF">PAEG_LOCUS24285</name>
</gene>
<dbReference type="FunFam" id="1.20.140.10:FF:000005">
    <property type="entry name" value="Acyl-coenzyme A oxidase"/>
    <property type="match status" value="1"/>
</dbReference>
<dbReference type="EMBL" id="CAKXAJ010026224">
    <property type="protein sequence ID" value="CAH2262988.1"/>
    <property type="molecule type" value="Genomic_DNA"/>
</dbReference>
<accession>A0A8S4SI03</accession>
<comment type="subcellular location">
    <subcellularLocation>
        <location evidence="2">Peroxisome</location>
    </subcellularLocation>
</comment>
<feature type="domain" description="Acyl-CoA oxidase C-alpha1" evidence="17">
    <location>
        <begin position="285"/>
        <end position="446"/>
    </location>
</feature>
<dbReference type="InterPro" id="IPR006091">
    <property type="entry name" value="Acyl-CoA_Oxase/DH_mid-dom"/>
</dbReference>
<evidence type="ECO:0000256" key="10">
    <source>
        <dbReference type="ARBA" id="ARBA00023140"/>
    </source>
</evidence>
<keyword evidence="8" id="KW-0560">Oxidoreductase</keyword>
<dbReference type="GO" id="GO:0005777">
    <property type="term" value="C:peroxisome"/>
    <property type="evidence" value="ECO:0007669"/>
    <property type="project" value="UniProtKB-SubCell"/>
</dbReference>
<dbReference type="AlphaFoldDB" id="A0A8S4SI03"/>